<feature type="compositionally biased region" description="Basic and acidic residues" evidence="1">
    <location>
        <begin position="569"/>
        <end position="598"/>
    </location>
</feature>
<feature type="signal peptide" evidence="2">
    <location>
        <begin position="1"/>
        <end position="23"/>
    </location>
</feature>
<evidence type="ECO:0000256" key="1">
    <source>
        <dbReference type="SAM" id="MobiDB-lite"/>
    </source>
</evidence>
<organism evidence="3 4">
    <name type="scientific">Helicocarpus griseus UAMH5409</name>
    <dbReference type="NCBI Taxonomy" id="1447875"/>
    <lineage>
        <taxon>Eukaryota</taxon>
        <taxon>Fungi</taxon>
        <taxon>Dikarya</taxon>
        <taxon>Ascomycota</taxon>
        <taxon>Pezizomycotina</taxon>
        <taxon>Eurotiomycetes</taxon>
        <taxon>Eurotiomycetidae</taxon>
        <taxon>Onygenales</taxon>
        <taxon>Ajellomycetaceae</taxon>
        <taxon>Helicocarpus</taxon>
    </lineage>
</organism>
<keyword evidence="2" id="KW-0732">Signal</keyword>
<dbReference type="STRING" id="1447875.A0A2B7X6W7"/>
<feature type="region of interest" description="Disordered" evidence="1">
    <location>
        <begin position="28"/>
        <end position="114"/>
    </location>
</feature>
<accession>A0A2B7X6W7</accession>
<evidence type="ECO:0000313" key="3">
    <source>
        <dbReference type="EMBL" id="PGH07394.1"/>
    </source>
</evidence>
<feature type="chain" id="PRO_5013174326" evidence="2">
    <location>
        <begin position="24"/>
        <end position="598"/>
    </location>
</feature>
<name>A0A2B7X6W7_9EURO</name>
<dbReference type="OrthoDB" id="4538211at2759"/>
<reference evidence="3 4" key="1">
    <citation type="submission" date="2017-10" db="EMBL/GenBank/DDBJ databases">
        <title>Comparative genomics in systemic dimorphic fungi from Ajellomycetaceae.</title>
        <authorList>
            <person name="Munoz J.F."/>
            <person name="Mcewen J.G."/>
            <person name="Clay O.K."/>
            <person name="Cuomo C.A."/>
        </authorList>
    </citation>
    <scope>NUCLEOTIDE SEQUENCE [LARGE SCALE GENOMIC DNA]</scope>
    <source>
        <strain evidence="3 4">UAMH5409</strain>
    </source>
</reference>
<feature type="compositionally biased region" description="Basic residues" evidence="1">
    <location>
        <begin position="544"/>
        <end position="568"/>
    </location>
</feature>
<gene>
    <name evidence="3" type="ORF">AJ79_06296</name>
</gene>
<feature type="compositionally biased region" description="Basic and acidic residues" evidence="1">
    <location>
        <begin position="47"/>
        <end position="77"/>
    </location>
</feature>
<feature type="region of interest" description="Disordered" evidence="1">
    <location>
        <begin position="533"/>
        <end position="598"/>
    </location>
</feature>
<sequence length="598" mass="67666">MWLRTLIFQAVAAVALFAIISQATVSPRGLASPVSSALANPALRQGLEPREDPKRDKPKDDPKKDSKKDPKKKDPKKDPKKNKKKPLKKNKKKQPKKKKGPKKIAPKKSNWKCSAADVTKIRNPKKARKIWDASEAGVIGDEWINKHGLKNWVQDLDQRVFKKDGLTSSWNCHGREAKCELDRTCKEYQQAGHAGAFILFYSLQQQYSYLNDLREHLQDMSIKLSLDVKKIHDDFKKDKTGPVNPWIAASGSLGVVAGAGAANPVWAGFFGILSGLSSILGNTAFKPKDEDNQEKLAQQVKNTFKQGIQYCDKLAAAVYGKPGAKQSDIPKELHSQTFKNAAIKTMGEGKWLVADPVKGLKEGMDMFYFRMKQQLAWQMIRDVRLGILFIDDGVTKDKCGDGLESSVWDSKHDYCFRLFHAGGGDKLQPLDNDLAKQLWGKKSNKEKFYNMNRLETYRNALDCWKKNAGRVGKVKFEKLKNKKALPQCFFGIPMVKGKYYGEDVKKIIVPSKFPGYEGVKWVEAKDILEIGQGKDKKGKDRPMPKKKTLKKNKKGGKKDKKNKKNKKNKKDDKKGKKDDKKDKKDDKKDKKDGKDKKE</sequence>
<dbReference type="AlphaFoldDB" id="A0A2B7X6W7"/>
<dbReference type="EMBL" id="PDNB01000110">
    <property type="protein sequence ID" value="PGH07394.1"/>
    <property type="molecule type" value="Genomic_DNA"/>
</dbReference>
<dbReference type="Proteomes" id="UP000223968">
    <property type="component" value="Unassembled WGS sequence"/>
</dbReference>
<comment type="caution">
    <text evidence="3">The sequence shown here is derived from an EMBL/GenBank/DDBJ whole genome shotgun (WGS) entry which is preliminary data.</text>
</comment>
<protein>
    <submittedName>
        <fullName evidence="3">Uncharacterized protein</fullName>
    </submittedName>
</protein>
<feature type="compositionally biased region" description="Basic residues" evidence="1">
    <location>
        <begin position="78"/>
        <end position="110"/>
    </location>
</feature>
<evidence type="ECO:0000256" key="2">
    <source>
        <dbReference type="SAM" id="SignalP"/>
    </source>
</evidence>
<evidence type="ECO:0000313" key="4">
    <source>
        <dbReference type="Proteomes" id="UP000223968"/>
    </source>
</evidence>
<proteinExistence type="predicted"/>
<feature type="compositionally biased region" description="Basic and acidic residues" evidence="1">
    <location>
        <begin position="533"/>
        <end position="543"/>
    </location>
</feature>
<keyword evidence="4" id="KW-1185">Reference proteome</keyword>